<dbReference type="InterPro" id="IPR029787">
    <property type="entry name" value="Nucleotide_cyclase"/>
</dbReference>
<dbReference type="SUPFAM" id="SSF55073">
    <property type="entry name" value="Nucleotide cyclase"/>
    <property type="match status" value="1"/>
</dbReference>
<dbReference type="AlphaFoldDB" id="A0A212J1X4"/>
<dbReference type="GO" id="GO:1902201">
    <property type="term" value="P:negative regulation of bacterial-type flagellum-dependent cell motility"/>
    <property type="evidence" value="ECO:0007669"/>
    <property type="project" value="TreeGrafter"/>
</dbReference>
<dbReference type="InterPro" id="IPR035965">
    <property type="entry name" value="PAS-like_dom_sf"/>
</dbReference>
<dbReference type="EC" id="2.7.7.65" evidence="1"/>
<sequence length="324" mass="35522">MDEWDVAAAELSTGTPRETIGALIAECDALRRSNRMLAERIDGLMNVHHAAILIIDPQSGEILDANAAAVRRYAGGRAALLTRNIREINTLPPAEIAQRMRLAVAARRNHFEFQHRLHDGTVQDVDVYSGPILYDGRLALISFIHDATRRKSLERKLKTLASTDALTGCCNRRRFLALLRQEFRRAQRHGAPLSVAMIDLDHFKRVNDTWGHSAGDAVLKAVASTCRKMMRECDCFGRLGGEEFGVLLPGTDLAAAEAVLARIAAAARAMTVRVPEGELRATMSVGVSAAHAEDGDETPMLHRADAALYLAKTRGRDRVEAVSE</sequence>
<dbReference type="NCBIfam" id="TIGR00254">
    <property type="entry name" value="GGDEF"/>
    <property type="match status" value="1"/>
</dbReference>
<dbReference type="PROSITE" id="PS50887">
    <property type="entry name" value="GGDEF"/>
    <property type="match status" value="1"/>
</dbReference>
<accession>A0A212J1X4</accession>
<dbReference type="GO" id="GO:0043709">
    <property type="term" value="P:cell adhesion involved in single-species biofilm formation"/>
    <property type="evidence" value="ECO:0007669"/>
    <property type="project" value="TreeGrafter"/>
</dbReference>
<gene>
    <name evidence="4" type="ORF">KL86APRO_10387</name>
</gene>
<dbReference type="EMBL" id="FLUO01000001">
    <property type="protein sequence ID" value="SBV93466.1"/>
    <property type="molecule type" value="Genomic_DNA"/>
</dbReference>
<evidence type="ECO:0000259" key="3">
    <source>
        <dbReference type="PROSITE" id="PS50887"/>
    </source>
</evidence>
<evidence type="ECO:0000313" key="4">
    <source>
        <dbReference type="EMBL" id="SBV93466.1"/>
    </source>
</evidence>
<dbReference type="Gene3D" id="3.30.450.20">
    <property type="entry name" value="PAS domain"/>
    <property type="match status" value="1"/>
</dbReference>
<reference evidence="4" key="1">
    <citation type="submission" date="2016-04" db="EMBL/GenBank/DDBJ databases">
        <authorList>
            <person name="Evans L.H."/>
            <person name="Alamgir A."/>
            <person name="Owens N."/>
            <person name="Weber N.D."/>
            <person name="Virtaneva K."/>
            <person name="Barbian K."/>
            <person name="Babar A."/>
            <person name="Rosenke K."/>
        </authorList>
    </citation>
    <scope>NUCLEOTIDE SEQUENCE</scope>
    <source>
        <strain evidence="4">86</strain>
    </source>
</reference>
<dbReference type="PANTHER" id="PTHR45138">
    <property type="entry name" value="REGULATORY COMPONENTS OF SENSORY TRANSDUCTION SYSTEM"/>
    <property type="match status" value="1"/>
</dbReference>
<proteinExistence type="predicted"/>
<comment type="catalytic activity">
    <reaction evidence="2">
        <text>2 GTP = 3',3'-c-di-GMP + 2 diphosphate</text>
        <dbReference type="Rhea" id="RHEA:24898"/>
        <dbReference type="ChEBI" id="CHEBI:33019"/>
        <dbReference type="ChEBI" id="CHEBI:37565"/>
        <dbReference type="ChEBI" id="CHEBI:58805"/>
        <dbReference type="EC" id="2.7.7.65"/>
    </reaction>
</comment>
<dbReference type="InterPro" id="IPR050469">
    <property type="entry name" value="Diguanylate_Cyclase"/>
</dbReference>
<dbReference type="GO" id="GO:0005886">
    <property type="term" value="C:plasma membrane"/>
    <property type="evidence" value="ECO:0007669"/>
    <property type="project" value="TreeGrafter"/>
</dbReference>
<name>A0A212J1X4_9PROT</name>
<protein>
    <recommendedName>
        <fullName evidence="1">diguanylate cyclase</fullName>
        <ecNumber evidence="1">2.7.7.65</ecNumber>
    </recommendedName>
</protein>
<feature type="domain" description="GGDEF" evidence="3">
    <location>
        <begin position="191"/>
        <end position="324"/>
    </location>
</feature>
<dbReference type="CDD" id="cd00130">
    <property type="entry name" value="PAS"/>
    <property type="match status" value="1"/>
</dbReference>
<dbReference type="InterPro" id="IPR000160">
    <property type="entry name" value="GGDEF_dom"/>
</dbReference>
<dbReference type="PANTHER" id="PTHR45138:SF9">
    <property type="entry name" value="DIGUANYLATE CYCLASE DGCM-RELATED"/>
    <property type="match status" value="1"/>
</dbReference>
<evidence type="ECO:0000256" key="2">
    <source>
        <dbReference type="ARBA" id="ARBA00034247"/>
    </source>
</evidence>
<dbReference type="NCBIfam" id="TIGR00229">
    <property type="entry name" value="sensory_box"/>
    <property type="match status" value="1"/>
</dbReference>
<dbReference type="SMART" id="SM00267">
    <property type="entry name" value="GGDEF"/>
    <property type="match status" value="1"/>
</dbReference>
<dbReference type="Pfam" id="PF00990">
    <property type="entry name" value="GGDEF"/>
    <property type="match status" value="1"/>
</dbReference>
<evidence type="ECO:0000256" key="1">
    <source>
        <dbReference type="ARBA" id="ARBA00012528"/>
    </source>
</evidence>
<dbReference type="CDD" id="cd01949">
    <property type="entry name" value="GGDEF"/>
    <property type="match status" value="1"/>
</dbReference>
<dbReference type="Pfam" id="PF13426">
    <property type="entry name" value="PAS_9"/>
    <property type="match status" value="1"/>
</dbReference>
<dbReference type="InterPro" id="IPR000014">
    <property type="entry name" value="PAS"/>
</dbReference>
<dbReference type="InterPro" id="IPR043128">
    <property type="entry name" value="Rev_trsase/Diguanyl_cyclase"/>
</dbReference>
<dbReference type="Gene3D" id="3.30.70.270">
    <property type="match status" value="1"/>
</dbReference>
<dbReference type="FunFam" id="3.30.70.270:FF:000001">
    <property type="entry name" value="Diguanylate cyclase domain protein"/>
    <property type="match status" value="1"/>
</dbReference>
<dbReference type="GO" id="GO:0052621">
    <property type="term" value="F:diguanylate cyclase activity"/>
    <property type="evidence" value="ECO:0007669"/>
    <property type="project" value="UniProtKB-EC"/>
</dbReference>
<dbReference type="SUPFAM" id="SSF55785">
    <property type="entry name" value="PYP-like sensor domain (PAS domain)"/>
    <property type="match status" value="1"/>
</dbReference>
<organism evidence="4">
    <name type="scientific">uncultured Alphaproteobacteria bacterium</name>
    <dbReference type="NCBI Taxonomy" id="91750"/>
    <lineage>
        <taxon>Bacteria</taxon>
        <taxon>Pseudomonadati</taxon>
        <taxon>Pseudomonadota</taxon>
        <taxon>Alphaproteobacteria</taxon>
        <taxon>environmental samples</taxon>
    </lineage>
</organism>